<name>A0A0R2EE01_9LACO</name>
<reference evidence="1 2" key="1">
    <citation type="journal article" date="2015" name="Genome Announc.">
        <title>Expanding the biotechnology potential of lactobacilli through comparative genomics of 213 strains and associated genera.</title>
        <authorList>
            <person name="Sun Z."/>
            <person name="Harris H.M."/>
            <person name="McCann A."/>
            <person name="Guo C."/>
            <person name="Argimon S."/>
            <person name="Zhang W."/>
            <person name="Yang X."/>
            <person name="Jeffery I.B."/>
            <person name="Cooney J.C."/>
            <person name="Kagawa T.F."/>
            <person name="Liu W."/>
            <person name="Song Y."/>
            <person name="Salvetti E."/>
            <person name="Wrobel A."/>
            <person name="Rasinkangas P."/>
            <person name="Parkhill J."/>
            <person name="Rea M.C."/>
            <person name="O'Sullivan O."/>
            <person name="Ritari J."/>
            <person name="Douillard F.P."/>
            <person name="Paul Ross R."/>
            <person name="Yang R."/>
            <person name="Briner A.E."/>
            <person name="Felis G.E."/>
            <person name="de Vos W.M."/>
            <person name="Barrangou R."/>
            <person name="Klaenhammer T.R."/>
            <person name="Caufield P.W."/>
            <person name="Cui Y."/>
            <person name="Zhang H."/>
            <person name="O'Toole P.W."/>
        </authorList>
    </citation>
    <scope>NUCLEOTIDE SEQUENCE [LARGE SCALE GENOMIC DNA]</scope>
    <source>
        <strain evidence="1 2">DSM 20444</strain>
    </source>
</reference>
<dbReference type="PANTHER" id="PTHR42146:SF1">
    <property type="entry name" value="OLIGORIBONUCLEASE NRNB"/>
    <property type="match status" value="1"/>
</dbReference>
<keyword evidence="2" id="KW-1185">Reference proteome</keyword>
<comment type="caution">
    <text evidence="1">The sequence shown here is derived from an EMBL/GenBank/DDBJ whole genome shotgun (WGS) entry which is preliminary data.</text>
</comment>
<proteinExistence type="predicted"/>
<dbReference type="EMBL" id="AYYH01000006">
    <property type="protein sequence ID" value="KRN10764.1"/>
    <property type="molecule type" value="Genomic_DNA"/>
</dbReference>
<dbReference type="Gene3D" id="3.10.310.30">
    <property type="match status" value="1"/>
</dbReference>
<evidence type="ECO:0000313" key="1">
    <source>
        <dbReference type="EMBL" id="KRN10764.1"/>
    </source>
</evidence>
<organism evidence="1 2">
    <name type="scientific">Liquorilactobacillus mali KCTC 3596 = DSM 20444</name>
    <dbReference type="NCBI Taxonomy" id="1046596"/>
    <lineage>
        <taxon>Bacteria</taxon>
        <taxon>Bacillati</taxon>
        <taxon>Bacillota</taxon>
        <taxon>Bacilli</taxon>
        <taxon>Lactobacillales</taxon>
        <taxon>Lactobacillaceae</taxon>
        <taxon>Liquorilactobacillus</taxon>
    </lineage>
</organism>
<dbReference type="PANTHER" id="PTHR42146">
    <property type="entry name" value="3',5'-CYCLIC-NUCLEOTIDE PHOSPHODIESTERASE"/>
    <property type="match status" value="1"/>
</dbReference>
<dbReference type="AlphaFoldDB" id="A0A0R2EE01"/>
<dbReference type="PATRIC" id="fig|1046596.6.peg.2104"/>
<dbReference type="InterPro" id="IPR052968">
    <property type="entry name" value="Nucleotide_metab_enz"/>
</dbReference>
<protein>
    <submittedName>
        <fullName evidence="1">DHH family phosphoesterase</fullName>
    </submittedName>
</protein>
<dbReference type="RefSeq" id="WP_010078271.1">
    <property type="nucleotide sequence ID" value="NZ_AYYH01000006.1"/>
</dbReference>
<evidence type="ECO:0000313" key="2">
    <source>
        <dbReference type="Proteomes" id="UP000050898"/>
    </source>
</evidence>
<gene>
    <name evidence="1" type="ORF">FD00_GL002006</name>
</gene>
<dbReference type="InterPro" id="IPR038763">
    <property type="entry name" value="DHH_sf"/>
</dbReference>
<dbReference type="Proteomes" id="UP000050898">
    <property type="component" value="Unassembled WGS sequence"/>
</dbReference>
<dbReference type="OrthoDB" id="2035301at2"/>
<sequence length="325" mass="37021">MTKEGIYIKMFSHNDLDGVASPVILRQLLTMKRGDLTFYPPTFSSTGKEGTIDDDIIVFLNSDKAKLTDEVYIMDLTPSEEVLNLLDRKSEEYGFKWQVFDHHATAVWSMGKYPSNVHNYQNMGDHEHSATSITTVFVEYATPIELMKIEKFRKIGQLAEVVRLYDTWEWFNSASELAIQAKKLNDLFYLYPPSQRFNLLSIVASAGVDEILNKNRNFIYAVEEREAEYIESKIKNSNIIRFAEYDIAVVYAEQYISNLGNAMCRELDVDFSIVLHGSNGRQLSLRSVLNIDVSKVAKEYFNGGGHEHAAGGKATDEFIRAVYSL</sequence>
<accession>A0A0R2EE01</accession>
<dbReference type="SUPFAM" id="SSF64182">
    <property type="entry name" value="DHH phosphoesterases"/>
    <property type="match status" value="1"/>
</dbReference>